<dbReference type="InterPro" id="IPR013083">
    <property type="entry name" value="Znf_RING/FYVE/PHD"/>
</dbReference>
<dbReference type="InterPro" id="IPR001841">
    <property type="entry name" value="Znf_RING"/>
</dbReference>
<dbReference type="InterPro" id="IPR051261">
    <property type="entry name" value="NLR"/>
</dbReference>
<dbReference type="InterPro" id="IPR043136">
    <property type="entry name" value="B30.2/SPRY_sf"/>
</dbReference>
<organism evidence="14 15">
    <name type="scientific">Cyprinus carpio</name>
    <name type="common">Common carp</name>
    <dbReference type="NCBI Taxonomy" id="7962"/>
    <lineage>
        <taxon>Eukaryota</taxon>
        <taxon>Metazoa</taxon>
        <taxon>Chordata</taxon>
        <taxon>Craniata</taxon>
        <taxon>Vertebrata</taxon>
        <taxon>Euteleostomi</taxon>
        <taxon>Actinopterygii</taxon>
        <taxon>Neopterygii</taxon>
        <taxon>Teleostei</taxon>
        <taxon>Ostariophysi</taxon>
        <taxon>Cypriniformes</taxon>
        <taxon>Cyprinidae</taxon>
        <taxon>Cyprininae</taxon>
        <taxon>Cyprinus</taxon>
    </lineage>
</organism>
<dbReference type="SMART" id="SM00589">
    <property type="entry name" value="PRY"/>
    <property type="match status" value="1"/>
</dbReference>
<dbReference type="InterPro" id="IPR017907">
    <property type="entry name" value="Znf_RING_CS"/>
</dbReference>
<keyword evidence="8" id="KW-0862">Zinc</keyword>
<dbReference type="PROSITE" id="PS50089">
    <property type="entry name" value="ZF_RING_2"/>
    <property type="match status" value="1"/>
</dbReference>
<keyword evidence="7 10" id="KW-0863">Zinc-finger</keyword>
<keyword evidence="2" id="KW-0963">Cytoplasm</keyword>
<keyword evidence="9" id="KW-0067">ATP-binding</keyword>
<sequence>MSETSEMLEEGCTESKMSLNEEIEQTSIPGSPETSCVSMKSDASLPCNINFSDGAVTSDLRDREELIWVQSKCGVCEQVLRDPVSVTCGHSFCRQCISIYWDHSRPSEDFNCPQCGRRSRTNRVTRRSSSAGFAHLQEETGDIQKTADNVLQKIKDQHKTSTKNKYERLFEGNKLQENETLLNRIYTQLYIIEGERKGVNEEHEVLQMEKTARTQHSQDTPIYCNDIFKASAEAGCEEKEQIKTVLTKGIAGIGKTVSVQKFILDWAEGKANQDVDFMFVLPFRELNLIRDHQYSLHRLLLDFHPELQDLDSQIYEECKVVFIFDGLDESRITLMFSDAQKVCDVTETSSVAVLMSKLMKGELLPSALIWITSRPAAANQIPSKYIHRLTEIQGFTEPQKEEYFRKRISDQHQASRIISHIRRARSLHIMCHIPVFCWISSTVLQKLLEEDLSAEIPQTLTEMYIHFLLIQINMRKQKYEERDPEKLLQSNREGIVKLAEVAFKQLMKGNVMFYEEDLIESVIDVTDASVYSGICTEIFNEESVIHQKKVYSFVHLSVHEFLAAFHVFYYHISNTTEACFDSLHKLYERVVDKALESKNGELDLFLRFLLGISLESNQRLLQDLLTHTENSSESIRRTTKYIKEKIKDGHGLSTERSINLFLCLLEVKDQTLSREIREFVKSDKHSEKKLSPAHCSTIAYMLQMSEEVLDELDLMKYNTSDEGRRRLIPAVINCRKALLAGSNLNAQCYEVVSSTLKSPNSVLRELDLSNNDLQDSGVKLLSEGLKSPNCQLDRLRLSGCMVTEKGCGYLCSALSSNPSHLRELDLSYNHPGPSGVQLLNHKLEDPNYKLETLNLDHQGESMIKAGPQKYACDLTLDPNTANAHLILSDDNRKAEYVKNDESNPDPKADHPDRFEHHEQVLFVESLTGRCYWEAEWSGFVEISVTHRGINRKGGNDSWFGYSGKSWSLYCSAKGFTAWHNNESTDITDISLSNRVGVYVDVSAGSLSFYGVSDTHTLTHLHTFNTTFTEPLCAGFGVHSDSTISYVRLNHENN</sequence>
<evidence type="ECO:0000256" key="10">
    <source>
        <dbReference type="PROSITE-ProRule" id="PRU00175"/>
    </source>
</evidence>
<dbReference type="Pfam" id="PF13516">
    <property type="entry name" value="LRR_6"/>
    <property type="match status" value="2"/>
</dbReference>
<dbReference type="Proteomes" id="UP000694700">
    <property type="component" value="Unplaced"/>
</dbReference>
<dbReference type="Pfam" id="PF05729">
    <property type="entry name" value="NACHT"/>
    <property type="match status" value="1"/>
</dbReference>
<dbReference type="InterPro" id="IPR027417">
    <property type="entry name" value="P-loop_NTPase"/>
</dbReference>
<dbReference type="InterPro" id="IPR001870">
    <property type="entry name" value="B30.2/SPRY"/>
</dbReference>
<reference evidence="14" key="1">
    <citation type="submission" date="2025-08" db="UniProtKB">
        <authorList>
            <consortium name="Ensembl"/>
        </authorList>
    </citation>
    <scope>IDENTIFICATION</scope>
</reference>
<feature type="domain" description="NACHT" evidence="13">
    <location>
        <begin position="243"/>
        <end position="377"/>
    </location>
</feature>
<dbReference type="Pfam" id="PF14484">
    <property type="entry name" value="FISNA"/>
    <property type="match status" value="1"/>
</dbReference>
<dbReference type="PANTHER" id="PTHR24106">
    <property type="entry name" value="NACHT, LRR AND CARD DOMAINS-CONTAINING"/>
    <property type="match status" value="1"/>
</dbReference>
<dbReference type="Pfam" id="PF13765">
    <property type="entry name" value="PRY"/>
    <property type="match status" value="1"/>
</dbReference>
<evidence type="ECO:0000259" key="12">
    <source>
        <dbReference type="PROSITE" id="PS50188"/>
    </source>
</evidence>
<dbReference type="Pfam" id="PF00622">
    <property type="entry name" value="SPRY"/>
    <property type="match status" value="1"/>
</dbReference>
<dbReference type="SMART" id="SM00368">
    <property type="entry name" value="LRR_RI"/>
    <property type="match status" value="3"/>
</dbReference>
<dbReference type="Pfam" id="PF17776">
    <property type="entry name" value="NLRC4_HD2"/>
    <property type="match status" value="1"/>
</dbReference>
<dbReference type="InterPro" id="IPR001611">
    <property type="entry name" value="Leu-rich_rpt"/>
</dbReference>
<accession>A0A8C1U4G1</accession>
<dbReference type="InterPro" id="IPR013320">
    <property type="entry name" value="ConA-like_dom_sf"/>
</dbReference>
<dbReference type="AlphaFoldDB" id="A0A8C1U4G1"/>
<feature type="domain" description="RING-type" evidence="11">
    <location>
        <begin position="73"/>
        <end position="115"/>
    </location>
</feature>
<dbReference type="InterPro" id="IPR041075">
    <property type="entry name" value="NOD1/2_WH"/>
</dbReference>
<dbReference type="Pfam" id="PF15227">
    <property type="entry name" value="zf-C3HC4_4"/>
    <property type="match status" value="1"/>
</dbReference>
<evidence type="ECO:0000256" key="8">
    <source>
        <dbReference type="ARBA" id="ARBA00022833"/>
    </source>
</evidence>
<keyword evidence="5" id="KW-0677">Repeat</keyword>
<feature type="domain" description="B30.2/SPRY" evidence="12">
    <location>
        <begin position="854"/>
        <end position="1053"/>
    </location>
</feature>
<dbReference type="Pfam" id="PF17779">
    <property type="entry name" value="WHD_NOD2"/>
    <property type="match status" value="1"/>
</dbReference>
<dbReference type="PROSITE" id="PS50188">
    <property type="entry name" value="B302_SPRY"/>
    <property type="match status" value="1"/>
</dbReference>
<dbReference type="PROSITE" id="PS00518">
    <property type="entry name" value="ZF_RING_1"/>
    <property type="match status" value="1"/>
</dbReference>
<dbReference type="SUPFAM" id="SSF49899">
    <property type="entry name" value="Concanavalin A-like lectins/glucanases"/>
    <property type="match status" value="1"/>
</dbReference>
<evidence type="ECO:0000313" key="14">
    <source>
        <dbReference type="Ensembl" id="ENSCCRP00015031034.1"/>
    </source>
</evidence>
<dbReference type="FunFam" id="2.60.120.920:FF:000037">
    <property type="entry name" value="Si:dkey-191j3.2"/>
    <property type="match status" value="1"/>
</dbReference>
<dbReference type="InterPro" id="IPR003877">
    <property type="entry name" value="SPRY_dom"/>
</dbReference>
<dbReference type="SMART" id="SM01288">
    <property type="entry name" value="FISNA"/>
    <property type="match status" value="1"/>
</dbReference>
<dbReference type="GO" id="GO:0005524">
    <property type="term" value="F:ATP binding"/>
    <property type="evidence" value="ECO:0007669"/>
    <property type="project" value="UniProtKB-KW"/>
</dbReference>
<evidence type="ECO:0000259" key="13">
    <source>
        <dbReference type="PROSITE" id="PS50837"/>
    </source>
</evidence>
<proteinExistence type="predicted"/>
<dbReference type="FunFam" id="3.80.10.10:FF:000336">
    <property type="entry name" value="Si:dkey-222h21.2"/>
    <property type="match status" value="1"/>
</dbReference>
<evidence type="ECO:0000256" key="9">
    <source>
        <dbReference type="ARBA" id="ARBA00022840"/>
    </source>
</evidence>
<dbReference type="InterPro" id="IPR032675">
    <property type="entry name" value="LRR_dom_sf"/>
</dbReference>
<dbReference type="SMART" id="SM00449">
    <property type="entry name" value="SPRY"/>
    <property type="match status" value="1"/>
</dbReference>
<dbReference type="InterPro" id="IPR029495">
    <property type="entry name" value="NACHT-assoc"/>
</dbReference>
<dbReference type="InterPro" id="IPR041267">
    <property type="entry name" value="NLRP_HD2"/>
</dbReference>
<dbReference type="FunFam" id="3.40.50.300:FF:000210">
    <property type="entry name" value="Si:dkey-16p6.1"/>
    <property type="match status" value="1"/>
</dbReference>
<evidence type="ECO:0000256" key="5">
    <source>
        <dbReference type="ARBA" id="ARBA00022737"/>
    </source>
</evidence>
<dbReference type="PROSITE" id="PS50837">
    <property type="entry name" value="NACHT"/>
    <property type="match status" value="1"/>
</dbReference>
<evidence type="ECO:0000256" key="4">
    <source>
        <dbReference type="ARBA" id="ARBA00022723"/>
    </source>
</evidence>
<dbReference type="Ensembl" id="ENSCCRT00015032125.1">
    <property type="protein sequence ID" value="ENSCCRP00015031034.1"/>
    <property type="gene ID" value="ENSCCRG00015013031.1"/>
</dbReference>
<evidence type="ECO:0000256" key="1">
    <source>
        <dbReference type="ARBA" id="ARBA00004496"/>
    </source>
</evidence>
<evidence type="ECO:0000256" key="3">
    <source>
        <dbReference type="ARBA" id="ARBA00022614"/>
    </source>
</evidence>
<comment type="subcellular location">
    <subcellularLocation>
        <location evidence="1">Cytoplasm</location>
    </subcellularLocation>
</comment>
<evidence type="ECO:0000256" key="7">
    <source>
        <dbReference type="ARBA" id="ARBA00022771"/>
    </source>
</evidence>
<dbReference type="GO" id="GO:0005737">
    <property type="term" value="C:cytoplasm"/>
    <property type="evidence" value="ECO:0007669"/>
    <property type="project" value="UniProtKB-SubCell"/>
</dbReference>
<dbReference type="Gene3D" id="3.30.40.10">
    <property type="entry name" value="Zinc/RING finger domain, C3HC4 (zinc finger)"/>
    <property type="match status" value="1"/>
</dbReference>
<dbReference type="PRINTS" id="PR01407">
    <property type="entry name" value="BUTYPHLNCDUF"/>
</dbReference>
<dbReference type="SMART" id="SM00184">
    <property type="entry name" value="RING"/>
    <property type="match status" value="1"/>
</dbReference>
<dbReference type="Gene3D" id="3.40.50.300">
    <property type="entry name" value="P-loop containing nucleotide triphosphate hydrolases"/>
    <property type="match status" value="1"/>
</dbReference>
<dbReference type="CDD" id="cd16040">
    <property type="entry name" value="SPRY_PRY_SNTX"/>
    <property type="match status" value="1"/>
</dbReference>
<name>A0A8C1U4G1_CYPCA</name>
<keyword evidence="6" id="KW-0547">Nucleotide-binding</keyword>
<dbReference type="SUPFAM" id="SSF57850">
    <property type="entry name" value="RING/U-box"/>
    <property type="match status" value="1"/>
</dbReference>
<evidence type="ECO:0000313" key="15">
    <source>
        <dbReference type="Proteomes" id="UP000694700"/>
    </source>
</evidence>
<dbReference type="GO" id="GO:0008270">
    <property type="term" value="F:zinc ion binding"/>
    <property type="evidence" value="ECO:0007669"/>
    <property type="project" value="UniProtKB-KW"/>
</dbReference>
<dbReference type="InterPro" id="IPR007111">
    <property type="entry name" value="NACHT_NTPase"/>
</dbReference>
<keyword evidence="3" id="KW-0433">Leucine-rich repeat</keyword>
<protein>
    <submittedName>
        <fullName evidence="14">Uncharacterized protein</fullName>
    </submittedName>
</protein>
<evidence type="ECO:0000259" key="11">
    <source>
        <dbReference type="PROSITE" id="PS50089"/>
    </source>
</evidence>
<keyword evidence="4" id="KW-0479">Metal-binding</keyword>
<evidence type="ECO:0000256" key="6">
    <source>
        <dbReference type="ARBA" id="ARBA00022741"/>
    </source>
</evidence>
<evidence type="ECO:0000256" key="2">
    <source>
        <dbReference type="ARBA" id="ARBA00022490"/>
    </source>
</evidence>
<dbReference type="InterPro" id="IPR003879">
    <property type="entry name" value="Butyrophylin_SPRY"/>
</dbReference>
<dbReference type="Gene3D" id="2.60.120.920">
    <property type="match status" value="1"/>
</dbReference>
<dbReference type="Gene3D" id="3.80.10.10">
    <property type="entry name" value="Ribonuclease Inhibitor"/>
    <property type="match status" value="1"/>
</dbReference>
<dbReference type="SUPFAM" id="SSF52047">
    <property type="entry name" value="RNI-like"/>
    <property type="match status" value="1"/>
</dbReference>
<dbReference type="InterPro" id="IPR006574">
    <property type="entry name" value="PRY"/>
</dbReference>